<evidence type="ECO:0000256" key="6">
    <source>
        <dbReference type="HAMAP-Rule" id="MF_01363"/>
    </source>
</evidence>
<dbReference type="GO" id="GO:0005840">
    <property type="term" value="C:ribosome"/>
    <property type="evidence" value="ECO:0007669"/>
    <property type="project" value="UniProtKB-KW"/>
</dbReference>
<evidence type="ECO:0000256" key="5">
    <source>
        <dbReference type="ARBA" id="ARBA00023274"/>
    </source>
</evidence>
<dbReference type="EMBL" id="CP002461">
    <property type="protein sequence ID" value="AEN99074.1"/>
    <property type="molecule type" value="Genomic_DNA"/>
</dbReference>
<evidence type="ECO:0000256" key="2">
    <source>
        <dbReference type="ARBA" id="ARBA00022730"/>
    </source>
</evidence>
<evidence type="ECO:0000256" key="7">
    <source>
        <dbReference type="RuleBase" id="RU000562"/>
    </source>
</evidence>
<keyword evidence="3 6" id="KW-0694">RNA-binding</keyword>
<dbReference type="InterPro" id="IPR036164">
    <property type="entry name" value="bL21-like_sf"/>
</dbReference>
<dbReference type="SUPFAM" id="SSF141091">
    <property type="entry name" value="L21p-like"/>
    <property type="match status" value="1"/>
</dbReference>
<keyword evidence="4 6" id="KW-0689">Ribosomal protein</keyword>
<dbReference type="InterPro" id="IPR018258">
    <property type="entry name" value="Ribosomal_bL21_CS"/>
</dbReference>
<keyword evidence="9" id="KW-1185">Reference proteome</keyword>
<sequence>MILRRCMYMYAIIVTGGKQYKVSEGESIFVEKLDAAAGDKVTFDQVVFVGGDNAKVGTPLVDGASVEGSVEKQGKQKKITIFRYKPKKGSTSKKGHRQPYTKVKIEKINA</sequence>
<keyword evidence="2 6" id="KW-0699">rRNA-binding</keyword>
<dbReference type="InterPro" id="IPR001787">
    <property type="entry name" value="Ribosomal_bL21"/>
</dbReference>
<dbReference type="GO" id="GO:0006412">
    <property type="term" value="P:translation"/>
    <property type="evidence" value="ECO:0007669"/>
    <property type="project" value="UniProtKB-UniRule"/>
</dbReference>
<dbReference type="eggNOG" id="COG0261">
    <property type="taxonomic scope" value="Bacteria"/>
</dbReference>
<reference evidence="8 9" key="1">
    <citation type="journal article" date="2011" name="Microb. Cell Fact.">
        <title>Genomic analysis reveals Lactobacillus sanfranciscensis as stable element in traditional sourdoughs.</title>
        <authorList>
            <person name="Vogel R.F."/>
            <person name="Pavlovic M."/>
            <person name="Ehrmann M.A."/>
            <person name="Wiezer A."/>
            <person name="Liesegang H."/>
            <person name="Offschanka S."/>
            <person name="Voget S."/>
            <person name="Angelov A."/>
            <person name="Bocker G."/>
            <person name="Liebl W."/>
        </authorList>
    </citation>
    <scope>NUCLEOTIDE SEQUENCE [LARGE SCALE GENOMIC DNA]</scope>
    <source>
        <strain evidence="8 9">TMW 1.1304</strain>
    </source>
</reference>
<dbReference type="HAMAP" id="MF_01363">
    <property type="entry name" value="Ribosomal_bL21"/>
    <property type="match status" value="1"/>
</dbReference>
<dbReference type="HOGENOM" id="CLU_061463_3_1_9"/>
<evidence type="ECO:0000256" key="1">
    <source>
        <dbReference type="ARBA" id="ARBA00008563"/>
    </source>
</evidence>
<dbReference type="InterPro" id="IPR028909">
    <property type="entry name" value="bL21-like"/>
</dbReference>
<dbReference type="GO" id="GO:0005737">
    <property type="term" value="C:cytoplasm"/>
    <property type="evidence" value="ECO:0007669"/>
    <property type="project" value="UniProtKB-ARBA"/>
</dbReference>
<dbReference type="STRING" id="714313.LSA_06510"/>
<evidence type="ECO:0000313" key="8">
    <source>
        <dbReference type="EMBL" id="AEN99074.1"/>
    </source>
</evidence>
<protein>
    <recommendedName>
        <fullName evidence="6">Large ribosomal subunit protein bL21</fullName>
    </recommendedName>
</protein>
<comment type="subunit">
    <text evidence="6">Part of the 50S ribosomal subunit. Contacts protein L20.</text>
</comment>
<keyword evidence="5 6" id="KW-0687">Ribonucleoprotein</keyword>
<organism evidence="8 9">
    <name type="scientific">Fructilactobacillus sanfranciscensis (strain TMW 1.1304)</name>
    <name type="common">Lactobacillus sanfranciscensis</name>
    <dbReference type="NCBI Taxonomy" id="714313"/>
    <lineage>
        <taxon>Bacteria</taxon>
        <taxon>Bacillati</taxon>
        <taxon>Bacillota</taxon>
        <taxon>Bacilli</taxon>
        <taxon>Lactobacillales</taxon>
        <taxon>Lactobacillaceae</taxon>
        <taxon>Fructilactobacillus</taxon>
    </lineage>
</organism>
<dbReference type="GO" id="GO:0019843">
    <property type="term" value="F:rRNA binding"/>
    <property type="evidence" value="ECO:0007669"/>
    <property type="project" value="UniProtKB-UniRule"/>
</dbReference>
<proteinExistence type="inferred from homology"/>
<dbReference type="GO" id="GO:1990904">
    <property type="term" value="C:ribonucleoprotein complex"/>
    <property type="evidence" value="ECO:0007669"/>
    <property type="project" value="UniProtKB-KW"/>
</dbReference>
<dbReference type="NCBIfam" id="TIGR00061">
    <property type="entry name" value="L21"/>
    <property type="match status" value="1"/>
</dbReference>
<evidence type="ECO:0000256" key="4">
    <source>
        <dbReference type="ARBA" id="ARBA00022980"/>
    </source>
</evidence>
<evidence type="ECO:0000256" key="3">
    <source>
        <dbReference type="ARBA" id="ARBA00022884"/>
    </source>
</evidence>
<comment type="similarity">
    <text evidence="1 6 7">Belongs to the bacterial ribosomal protein bL21 family.</text>
</comment>
<dbReference type="AlphaFoldDB" id="G2KW98"/>
<name>G2KW98_FRUST</name>
<dbReference type="GO" id="GO:0003735">
    <property type="term" value="F:structural constituent of ribosome"/>
    <property type="evidence" value="ECO:0007669"/>
    <property type="project" value="InterPro"/>
</dbReference>
<dbReference type="PANTHER" id="PTHR21349:SF0">
    <property type="entry name" value="LARGE RIBOSOMAL SUBUNIT PROTEIN BL21M"/>
    <property type="match status" value="1"/>
</dbReference>
<evidence type="ECO:0000313" key="9">
    <source>
        <dbReference type="Proteomes" id="UP000001285"/>
    </source>
</evidence>
<dbReference type="Pfam" id="PF00829">
    <property type="entry name" value="Ribosomal_L21p"/>
    <property type="match status" value="1"/>
</dbReference>
<dbReference type="PROSITE" id="PS01169">
    <property type="entry name" value="RIBOSOMAL_L21"/>
    <property type="match status" value="1"/>
</dbReference>
<gene>
    <name evidence="6 8" type="primary">rplU</name>
    <name evidence="8" type="ordered locus">LSA_06510</name>
</gene>
<dbReference type="PANTHER" id="PTHR21349">
    <property type="entry name" value="50S RIBOSOMAL PROTEIN L21"/>
    <property type="match status" value="1"/>
</dbReference>
<dbReference type="Proteomes" id="UP000001285">
    <property type="component" value="Chromosome"/>
</dbReference>
<comment type="function">
    <text evidence="6 7">This protein binds to 23S rRNA in the presence of protein L20.</text>
</comment>
<accession>G2KW98</accession>
<dbReference type="KEGG" id="lsn:LSA_06510"/>